<proteinExistence type="predicted"/>
<dbReference type="AlphaFoldDB" id="A0AA40EW80"/>
<sequence>MPTNRHLLPVFLFLHTLPLFSSSLRPAGIVAQGVVIARVVCGVGIETATTRLPPPSMQISERLSLLLCRPSSPAFAPENEHLVDICDGAPLASRRYEKSEIKRQGRNRREKTSALCRLKWDRMEMAW</sequence>
<feature type="signal peptide" evidence="1">
    <location>
        <begin position="1"/>
        <end position="23"/>
    </location>
</feature>
<feature type="chain" id="PRO_5041286767" description="Secreted protein" evidence="1">
    <location>
        <begin position="24"/>
        <end position="127"/>
    </location>
</feature>
<comment type="caution">
    <text evidence="2">The sequence shown here is derived from an EMBL/GenBank/DDBJ whole genome shotgun (WGS) entry which is preliminary data.</text>
</comment>
<keyword evidence="1" id="KW-0732">Signal</keyword>
<gene>
    <name evidence="2" type="ORF">B0T18DRAFT_158228</name>
</gene>
<dbReference type="EMBL" id="JAUKUD010000004">
    <property type="protein sequence ID" value="KAK0746719.1"/>
    <property type="molecule type" value="Genomic_DNA"/>
</dbReference>
<dbReference type="Proteomes" id="UP001172155">
    <property type="component" value="Unassembled WGS sequence"/>
</dbReference>
<evidence type="ECO:0000256" key="1">
    <source>
        <dbReference type="SAM" id="SignalP"/>
    </source>
</evidence>
<name>A0AA40EW80_9PEZI</name>
<evidence type="ECO:0008006" key="4">
    <source>
        <dbReference type="Google" id="ProtNLM"/>
    </source>
</evidence>
<evidence type="ECO:0000313" key="2">
    <source>
        <dbReference type="EMBL" id="KAK0746719.1"/>
    </source>
</evidence>
<organism evidence="2 3">
    <name type="scientific">Schizothecium vesticola</name>
    <dbReference type="NCBI Taxonomy" id="314040"/>
    <lineage>
        <taxon>Eukaryota</taxon>
        <taxon>Fungi</taxon>
        <taxon>Dikarya</taxon>
        <taxon>Ascomycota</taxon>
        <taxon>Pezizomycotina</taxon>
        <taxon>Sordariomycetes</taxon>
        <taxon>Sordariomycetidae</taxon>
        <taxon>Sordariales</taxon>
        <taxon>Schizotheciaceae</taxon>
        <taxon>Schizothecium</taxon>
    </lineage>
</organism>
<accession>A0AA40EW80</accession>
<evidence type="ECO:0000313" key="3">
    <source>
        <dbReference type="Proteomes" id="UP001172155"/>
    </source>
</evidence>
<protein>
    <recommendedName>
        <fullName evidence="4">Secreted protein</fullName>
    </recommendedName>
</protein>
<keyword evidence="3" id="KW-1185">Reference proteome</keyword>
<reference evidence="2" key="1">
    <citation type="submission" date="2023-06" db="EMBL/GenBank/DDBJ databases">
        <title>Genome-scale phylogeny and comparative genomics of the fungal order Sordariales.</title>
        <authorList>
            <consortium name="Lawrence Berkeley National Laboratory"/>
            <person name="Hensen N."/>
            <person name="Bonometti L."/>
            <person name="Westerberg I."/>
            <person name="Brannstrom I.O."/>
            <person name="Guillou S."/>
            <person name="Cros-Aarteil S."/>
            <person name="Calhoun S."/>
            <person name="Haridas S."/>
            <person name="Kuo A."/>
            <person name="Mondo S."/>
            <person name="Pangilinan J."/>
            <person name="Riley R."/>
            <person name="LaButti K."/>
            <person name="Andreopoulos B."/>
            <person name="Lipzen A."/>
            <person name="Chen C."/>
            <person name="Yanf M."/>
            <person name="Daum C."/>
            <person name="Ng V."/>
            <person name="Clum A."/>
            <person name="Steindorff A."/>
            <person name="Ohm R."/>
            <person name="Martin F."/>
            <person name="Silar P."/>
            <person name="Natvig D."/>
            <person name="Lalanne C."/>
            <person name="Gautier V."/>
            <person name="Ament-velasquez S.L."/>
            <person name="Kruys A."/>
            <person name="Hutchinson M.I."/>
            <person name="Powell A.J."/>
            <person name="Barry K."/>
            <person name="Miller A.N."/>
            <person name="Grigoriev I.V."/>
            <person name="Debuchy R."/>
            <person name="Gladieux P."/>
            <person name="Thoren M.H."/>
            <person name="Johannesson H."/>
        </authorList>
    </citation>
    <scope>NUCLEOTIDE SEQUENCE</scope>
    <source>
        <strain evidence="2">SMH3187-1</strain>
    </source>
</reference>